<evidence type="ECO:0000313" key="1">
    <source>
        <dbReference type="EMBL" id="AUB41275.1"/>
    </source>
</evidence>
<gene>
    <name evidence="1" type="ORF">COO91_07323</name>
</gene>
<dbReference type="EMBL" id="CP024785">
    <property type="protein sequence ID" value="AUB41275.1"/>
    <property type="molecule type" value="Genomic_DNA"/>
</dbReference>
<reference evidence="1 2" key="1">
    <citation type="submission" date="2017-11" db="EMBL/GenBank/DDBJ databases">
        <title>Complete genome of a free-living desiccation-tolerant cyanobacterium and its photosynthetic adaptation to extreme terrestrial habitat.</title>
        <authorList>
            <person name="Shang J."/>
        </authorList>
    </citation>
    <scope>NUCLEOTIDE SEQUENCE [LARGE SCALE GENOMIC DNA]</scope>
    <source>
        <strain evidence="1 2">CCNUN1</strain>
    </source>
</reference>
<name>A0A2K8T2N7_9NOSO</name>
<protein>
    <submittedName>
        <fullName evidence="1">Uncharacterized protein</fullName>
    </submittedName>
</protein>
<dbReference type="KEGG" id="nfl:COO91_07323"/>
<sequence>MAKLPRPTTKARTNASIIWLLLTASFDYLNFANFASQLLI</sequence>
<keyword evidence="2" id="KW-1185">Reference proteome</keyword>
<accession>A0A2K8T2N7</accession>
<evidence type="ECO:0000313" key="2">
    <source>
        <dbReference type="Proteomes" id="UP000232003"/>
    </source>
</evidence>
<organism evidence="1 2">
    <name type="scientific">Nostoc flagelliforme CCNUN1</name>
    <dbReference type="NCBI Taxonomy" id="2038116"/>
    <lineage>
        <taxon>Bacteria</taxon>
        <taxon>Bacillati</taxon>
        <taxon>Cyanobacteriota</taxon>
        <taxon>Cyanophyceae</taxon>
        <taxon>Nostocales</taxon>
        <taxon>Nostocaceae</taxon>
        <taxon>Nostoc</taxon>
    </lineage>
</organism>
<dbReference type="AlphaFoldDB" id="A0A2K8T2N7"/>
<proteinExistence type="predicted"/>
<dbReference type="Proteomes" id="UP000232003">
    <property type="component" value="Chromosome"/>
</dbReference>